<evidence type="ECO:0000256" key="5">
    <source>
        <dbReference type="ARBA" id="ARBA00022837"/>
    </source>
</evidence>
<keyword evidence="6" id="KW-0813">Transport</keyword>
<keyword evidence="2" id="KW-0964">Secreted</keyword>
<sequence>MNFAKNLGLQIESFSERTLFFCIKISLFFTLIGQSCVYGQQISINDPISVNEGNAGVATITFIVSIDAADFLTFAQITADYEVFGGLENGTTGTVTFPVFSTDDQTIDVTTTGDFIVEADEIVTIVLSNPSANATILDNTGISSFLNDDFGNVTLIAIDADAAEAGLDTGEFEVDLGAINGTSAPITINFTYGGASTAELDGSDFELLPLTLDIPVGQQTANIVLTPINDNLIEASERVRLNLQSTSEPVLFPLAATGVGSDRDDIFIADDDLAGFTILESDGNTETNESGTSDTFTVVLDSEPISNVVIDVASDDITEGVVTPSELTFTPSDYNIAQTVTVTGQNDALVDGDQAFNIELVVNNAQSDDDFDNLPNQEVVVTNLNDDVFDVTILATDDTATEVGTTTGAFTISLDQVNNTGNPIQINYSVSGTATSITDFVALGTSIEIPDGDQTAVITVTPINDTEIEPVETVIIDLDTGPDYTIGIDNQALVNIESEDLDAISINSVTQAEGDAGSVNYVFTVSVDGGVPASNDITFTYDSADGTATTADSDYEAELAESGAILTGQVSTSFNIEVNGDTEVEADEFFRVNLSNPINAIINNGQGIGTIENDDQDFISIGDVTLNEGDSGITSFDFVVSIDGGGNAINEIEFTYSTQNGTAEIVDGDYNQVITGSGKINVGDNTTTLSITVNGDLKVEGTESFEVNLTGAVGAGITGGQGIGTILNDDSAALTIADVSGAENDGPITVSVVLDNPVSNGFNVSVATADDSATLADNDYTQITNQQLIFSGVANEVETFTVSPTADVIIEPDENLVIELLNLASTPFSIDISDTAEVLIINDDSCAAGTIAPVLNSGEPTTFCDDFNQDLDNYTLSTAPLDAVLKWSSSNTNLEDINTHLDNPVVSVPGTYYGFFFDAANNCVSPELVIEISASVTPSPGTTTNAAACNVTGNGGPVSIDLDAQITGSDDGVWTIVTDPSGGAISISASNQVNFNGSTAGIYEFRYTTTGANAPCENQSSDLTITVSDCSINCNGGDFAPTLDSSQPTNFCDVVNTDLNDYVTDSAPAGSVLTWSTSPDPLQVSAHRSSFVTSPGTYFGFFFDDADGTNSIDCSSPTIEITLVLNITPSIDATSGDVRCGAGTVNLTAVGSTGATLNWYDSLSSTTILGTGSDFTTPIVTETTSFFVEATANGCFSERLEVIATVNIEPNPGMVVSTTGCNEAEEDGTTLTDLDDVLTDANPGIWSIFDDPSGLVVIDEENVVDFDGLPSGNYIFTYTTTDAVAPCENQAINVTIMVVDCNLDNDNDGLNDDIEEDIGTDPDNPDTDGDGILDGTEVVDGTDPLDDCDSLGGTPLPDGDCDADGLTNGEEADLGTDPFDADTDGDGLTDGEEVLVVDDPSTTAIPEEATNPLDSCDPFLTDDCNADPVDLQVLKTVDIAAPLINTDIVFTITLSNLSMNRAINIEVDDLISDESGFEYVSSTTSNGFYDVLTGVWSIDELLPEQEVSLELTVTVRTFGLLSNTATLMRSTPLDDNISNNTSTVQLNINRSSCVDLGTICNLFTPNGDGINDFLVLVGHENYPNNTLLIYDRYGNNVYASRGYNSTWDGTGENGNLPKGTYFYILDLVGDGTEATKGWIQIIR</sequence>
<dbReference type="SUPFAM" id="SSF141072">
    <property type="entry name" value="CalX-like"/>
    <property type="match status" value="6"/>
</dbReference>
<reference evidence="9 10" key="1">
    <citation type="submission" date="2023-09" db="EMBL/GenBank/DDBJ databases">
        <authorList>
            <person name="Rey-Velasco X."/>
        </authorList>
    </citation>
    <scope>NUCLEOTIDE SEQUENCE [LARGE SCALE GENOMIC DNA]</scope>
    <source>
        <strain evidence="9 10">P007</strain>
    </source>
</reference>
<dbReference type="InterPro" id="IPR018247">
    <property type="entry name" value="EF_Hand_1_Ca_BS"/>
</dbReference>
<evidence type="ECO:0000256" key="1">
    <source>
        <dbReference type="ARBA" id="ARBA00004613"/>
    </source>
</evidence>
<keyword evidence="10" id="KW-1185">Reference proteome</keyword>
<feature type="region of interest" description="Disordered" evidence="7">
    <location>
        <begin position="1310"/>
        <end position="1380"/>
    </location>
</feature>
<evidence type="ECO:0000256" key="6">
    <source>
        <dbReference type="ARBA" id="ARBA00023065"/>
    </source>
</evidence>
<feature type="domain" description="Calx-beta" evidence="8">
    <location>
        <begin position="722"/>
        <end position="821"/>
    </location>
</feature>
<dbReference type="PANTHER" id="PTHR11878">
    <property type="entry name" value="SODIUM/CALCIUM EXCHANGER"/>
    <property type="match status" value="1"/>
</dbReference>
<dbReference type="InterPro" id="IPR051171">
    <property type="entry name" value="CaCA"/>
</dbReference>
<comment type="caution">
    <text evidence="9">The sequence shown here is derived from an EMBL/GenBank/DDBJ whole genome shotgun (WGS) entry which is preliminary data.</text>
</comment>
<evidence type="ECO:0000256" key="4">
    <source>
        <dbReference type="ARBA" id="ARBA00022737"/>
    </source>
</evidence>
<dbReference type="RefSeq" id="WP_311387239.1">
    <property type="nucleotide sequence ID" value="NZ_JAVRHU010000001.1"/>
</dbReference>
<evidence type="ECO:0000259" key="8">
    <source>
        <dbReference type="SMART" id="SM00237"/>
    </source>
</evidence>
<evidence type="ECO:0000313" key="9">
    <source>
        <dbReference type="EMBL" id="MDT0621043.1"/>
    </source>
</evidence>
<dbReference type="InterPro" id="IPR003644">
    <property type="entry name" value="Calx_beta"/>
</dbReference>
<dbReference type="Pfam" id="PF19081">
    <property type="entry name" value="Ig_7"/>
    <property type="match status" value="1"/>
</dbReference>
<dbReference type="Gene3D" id="2.60.40.2030">
    <property type="match status" value="6"/>
</dbReference>
<keyword evidence="4" id="KW-0677">Repeat</keyword>
<gene>
    <name evidence="9" type="ORF">RM520_05370</name>
</gene>
<feature type="domain" description="Calx-beta" evidence="8">
    <location>
        <begin position="494"/>
        <end position="595"/>
    </location>
</feature>
<dbReference type="PANTHER" id="PTHR11878:SF65">
    <property type="entry name" value="NA_CA-EXCHANGE PROTEIN, ISOFORM G"/>
    <property type="match status" value="1"/>
</dbReference>
<feature type="compositionally biased region" description="Acidic residues" evidence="7">
    <location>
        <begin position="1310"/>
        <end position="1331"/>
    </location>
</feature>
<feature type="compositionally biased region" description="Acidic residues" evidence="7">
    <location>
        <begin position="1370"/>
        <end position="1380"/>
    </location>
</feature>
<dbReference type="InterPro" id="IPR059100">
    <property type="entry name" value="TSP3_bac"/>
</dbReference>
<keyword evidence="3" id="KW-0732">Signal</keyword>
<comment type="subcellular location">
    <subcellularLocation>
        <location evidence="1">Secreted</location>
    </subcellularLocation>
</comment>
<dbReference type="Pfam" id="PF13585">
    <property type="entry name" value="CHU_C"/>
    <property type="match status" value="1"/>
</dbReference>
<dbReference type="NCBIfam" id="TIGR04131">
    <property type="entry name" value="Bac_Flav_CTERM"/>
    <property type="match status" value="1"/>
</dbReference>
<dbReference type="PROSITE" id="PS00018">
    <property type="entry name" value="EF_HAND_1"/>
    <property type="match status" value="1"/>
</dbReference>
<organism evidence="9 10">
    <name type="scientific">Croceitalea vernalis</name>
    <dbReference type="NCBI Taxonomy" id="3075599"/>
    <lineage>
        <taxon>Bacteria</taxon>
        <taxon>Pseudomonadati</taxon>
        <taxon>Bacteroidota</taxon>
        <taxon>Flavobacteriia</taxon>
        <taxon>Flavobacteriales</taxon>
        <taxon>Flavobacteriaceae</taxon>
        <taxon>Croceitalea</taxon>
    </lineage>
</organism>
<dbReference type="InterPro" id="IPR044023">
    <property type="entry name" value="Ig_7"/>
</dbReference>
<evidence type="ECO:0000256" key="2">
    <source>
        <dbReference type="ARBA" id="ARBA00022525"/>
    </source>
</evidence>
<feature type="domain" description="Calx-beta" evidence="8">
    <location>
        <begin position="379"/>
        <end position="479"/>
    </location>
</feature>
<evidence type="ECO:0000313" key="10">
    <source>
        <dbReference type="Proteomes" id="UP001250662"/>
    </source>
</evidence>
<dbReference type="InterPro" id="IPR038081">
    <property type="entry name" value="CalX-like_sf"/>
</dbReference>
<keyword evidence="6" id="KW-0406">Ion transport</keyword>
<dbReference type="Pfam" id="PF01345">
    <property type="entry name" value="DUF11"/>
    <property type="match status" value="1"/>
</dbReference>
<evidence type="ECO:0000256" key="7">
    <source>
        <dbReference type="SAM" id="MobiDB-lite"/>
    </source>
</evidence>
<accession>A0ABU3BFU6</accession>
<dbReference type="InterPro" id="IPR001434">
    <property type="entry name" value="OmcB-like_DUF11"/>
</dbReference>
<dbReference type="Pfam" id="PF18884">
    <property type="entry name" value="TSP3_bac"/>
    <property type="match status" value="4"/>
</dbReference>
<protein>
    <submittedName>
        <fullName evidence="9">Gliding motility-associated C-terminal domain-containing protein</fullName>
    </submittedName>
</protein>
<keyword evidence="5" id="KW-0106">Calcium</keyword>
<dbReference type="InterPro" id="IPR026341">
    <property type="entry name" value="T9SS_type_B"/>
</dbReference>
<proteinExistence type="predicted"/>
<dbReference type="Pfam" id="PF03160">
    <property type="entry name" value="Calx-beta"/>
    <property type="match status" value="6"/>
</dbReference>
<name>A0ABU3BFU6_9FLAO</name>
<dbReference type="SMART" id="SM00237">
    <property type="entry name" value="Calx_beta"/>
    <property type="match status" value="3"/>
</dbReference>
<evidence type="ECO:0000256" key="3">
    <source>
        <dbReference type="ARBA" id="ARBA00022729"/>
    </source>
</evidence>
<dbReference type="Proteomes" id="UP001250662">
    <property type="component" value="Unassembled WGS sequence"/>
</dbReference>
<dbReference type="EMBL" id="JAVRHU010000001">
    <property type="protein sequence ID" value="MDT0621043.1"/>
    <property type="molecule type" value="Genomic_DNA"/>
</dbReference>